<reference evidence="4 5" key="1">
    <citation type="submission" date="2014-02" db="EMBL/GenBank/DDBJ databases">
        <title>Transposable element dynamics among asymbiotic and ectomycorrhizal Amanita fungi.</title>
        <authorList>
            <consortium name="DOE Joint Genome Institute"/>
            <person name="Hess J."/>
            <person name="Skrede I."/>
            <person name="Wolfe B."/>
            <person name="LaButti K."/>
            <person name="Ohm R.A."/>
            <person name="Grigoriev I.V."/>
            <person name="Pringle A."/>
        </authorList>
    </citation>
    <scope>NUCLEOTIDE SEQUENCE [LARGE SCALE GENOMIC DNA]</scope>
    <source>
        <strain evidence="4 5">SKay4041</strain>
    </source>
</reference>
<dbReference type="Pfam" id="PF21671">
    <property type="entry name" value="CPL1-like"/>
    <property type="match status" value="1"/>
</dbReference>
<feature type="domain" description="Protein CPL1-like" evidence="3">
    <location>
        <begin position="119"/>
        <end position="170"/>
    </location>
</feature>
<evidence type="ECO:0000256" key="1">
    <source>
        <dbReference type="SAM" id="MobiDB-lite"/>
    </source>
</evidence>
<dbReference type="EMBL" id="KZ302043">
    <property type="protein sequence ID" value="PFH48999.1"/>
    <property type="molecule type" value="Genomic_DNA"/>
</dbReference>
<evidence type="ECO:0000313" key="4">
    <source>
        <dbReference type="EMBL" id="PFH48999.1"/>
    </source>
</evidence>
<organism evidence="4 5">
    <name type="scientific">Amanita thiersii Skay4041</name>
    <dbReference type="NCBI Taxonomy" id="703135"/>
    <lineage>
        <taxon>Eukaryota</taxon>
        <taxon>Fungi</taxon>
        <taxon>Dikarya</taxon>
        <taxon>Basidiomycota</taxon>
        <taxon>Agaricomycotina</taxon>
        <taxon>Agaricomycetes</taxon>
        <taxon>Agaricomycetidae</taxon>
        <taxon>Agaricales</taxon>
        <taxon>Pluteineae</taxon>
        <taxon>Amanitaceae</taxon>
        <taxon>Amanita</taxon>
    </lineage>
</organism>
<keyword evidence="2" id="KW-0732">Signal</keyword>
<dbReference type="PANTHER" id="PTHR35192">
    <property type="entry name" value="PROTEIN, PUTATIVE-RELATED"/>
    <property type="match status" value="1"/>
</dbReference>
<proteinExistence type="predicted"/>
<accession>A0A2A9NEF3</accession>
<dbReference type="PANTHER" id="PTHR35192:SF2">
    <property type="entry name" value="APPLE DOMAIN-CONTAINING PROTEIN"/>
    <property type="match status" value="1"/>
</dbReference>
<dbReference type="STRING" id="703135.A0A2A9NEF3"/>
<feature type="compositionally biased region" description="Polar residues" evidence="1">
    <location>
        <begin position="182"/>
        <end position="191"/>
    </location>
</feature>
<dbReference type="Proteomes" id="UP000242287">
    <property type="component" value="Unassembled WGS sequence"/>
</dbReference>
<sequence>MHSVTIRALVALFFVLSFVGFVSAAQPCPTGWTLTAIDHKCVCKKDKHTQDPHKKCTFTVRHDKCFATCPTGDLHDGGKHGHGRPDDHKHEFNKDGSIKNCPKGCQSCPIDDKKHSTHQCVNTDNDLDNCGGCGIRCGGKGVRSASCQKGKCVIHSCRKGFKLSKDGKSCEKRKHRFDKSQNDQPGSDNEE</sequence>
<evidence type="ECO:0000256" key="2">
    <source>
        <dbReference type="SAM" id="SignalP"/>
    </source>
</evidence>
<feature type="signal peptide" evidence="2">
    <location>
        <begin position="1"/>
        <end position="24"/>
    </location>
</feature>
<protein>
    <recommendedName>
        <fullName evidence="3">Protein CPL1-like domain-containing protein</fullName>
    </recommendedName>
</protein>
<evidence type="ECO:0000259" key="3">
    <source>
        <dbReference type="Pfam" id="PF21671"/>
    </source>
</evidence>
<dbReference type="AlphaFoldDB" id="A0A2A9NEF3"/>
<gene>
    <name evidence="4" type="ORF">AMATHDRAFT_49085</name>
</gene>
<keyword evidence="5" id="KW-1185">Reference proteome</keyword>
<dbReference type="InterPro" id="IPR048661">
    <property type="entry name" value="CPL1-like"/>
</dbReference>
<feature type="region of interest" description="Disordered" evidence="1">
    <location>
        <begin position="76"/>
        <end position="95"/>
    </location>
</feature>
<feature type="region of interest" description="Disordered" evidence="1">
    <location>
        <begin position="172"/>
        <end position="191"/>
    </location>
</feature>
<evidence type="ECO:0000313" key="5">
    <source>
        <dbReference type="Proteomes" id="UP000242287"/>
    </source>
</evidence>
<feature type="chain" id="PRO_5012473602" description="Protein CPL1-like domain-containing protein" evidence="2">
    <location>
        <begin position="25"/>
        <end position="191"/>
    </location>
</feature>
<dbReference type="OrthoDB" id="439917at2759"/>
<name>A0A2A9NEF3_9AGAR</name>
<dbReference type="InterPro" id="IPR038955">
    <property type="entry name" value="PriA/CPL1_fungi"/>
</dbReference>